<protein>
    <recommendedName>
        <fullName evidence="4">ATPase, F1/V1/A1 complex, alpha/beta subunit, Zinc knuckle CX2CX4HX4C</fullName>
    </recommendedName>
</protein>
<evidence type="ECO:0008006" key="4">
    <source>
        <dbReference type="Google" id="ProtNLM"/>
    </source>
</evidence>
<dbReference type="EMBL" id="PKPP01004429">
    <property type="protein sequence ID" value="PWA64400.1"/>
    <property type="molecule type" value="Genomic_DNA"/>
</dbReference>
<name>A0A2U1MT22_ARTAN</name>
<feature type="compositionally biased region" description="Polar residues" evidence="1">
    <location>
        <begin position="171"/>
        <end position="180"/>
    </location>
</feature>
<dbReference type="AlphaFoldDB" id="A0A2U1MT22"/>
<reference evidence="2 3" key="1">
    <citation type="journal article" date="2018" name="Mol. Plant">
        <title>The genome of Artemisia annua provides insight into the evolution of Asteraceae family and artemisinin biosynthesis.</title>
        <authorList>
            <person name="Shen Q."/>
            <person name="Zhang L."/>
            <person name="Liao Z."/>
            <person name="Wang S."/>
            <person name="Yan T."/>
            <person name="Shi P."/>
            <person name="Liu M."/>
            <person name="Fu X."/>
            <person name="Pan Q."/>
            <person name="Wang Y."/>
            <person name="Lv Z."/>
            <person name="Lu X."/>
            <person name="Zhang F."/>
            <person name="Jiang W."/>
            <person name="Ma Y."/>
            <person name="Chen M."/>
            <person name="Hao X."/>
            <person name="Li L."/>
            <person name="Tang Y."/>
            <person name="Lv G."/>
            <person name="Zhou Y."/>
            <person name="Sun X."/>
            <person name="Brodelius P.E."/>
            <person name="Rose J.K.C."/>
            <person name="Tang K."/>
        </authorList>
    </citation>
    <scope>NUCLEOTIDE SEQUENCE [LARGE SCALE GENOMIC DNA]</scope>
    <source>
        <strain evidence="3">cv. Huhao1</strain>
        <tissue evidence="2">Leaf</tissue>
    </source>
</reference>
<keyword evidence="3" id="KW-1185">Reference proteome</keyword>
<accession>A0A2U1MT22</accession>
<dbReference type="PANTHER" id="PTHR31286">
    <property type="entry name" value="GLYCINE-RICH CELL WALL STRUCTURAL PROTEIN 1.8-LIKE"/>
    <property type="match status" value="1"/>
</dbReference>
<organism evidence="2 3">
    <name type="scientific">Artemisia annua</name>
    <name type="common">Sweet wormwood</name>
    <dbReference type="NCBI Taxonomy" id="35608"/>
    <lineage>
        <taxon>Eukaryota</taxon>
        <taxon>Viridiplantae</taxon>
        <taxon>Streptophyta</taxon>
        <taxon>Embryophyta</taxon>
        <taxon>Tracheophyta</taxon>
        <taxon>Spermatophyta</taxon>
        <taxon>Magnoliopsida</taxon>
        <taxon>eudicotyledons</taxon>
        <taxon>Gunneridae</taxon>
        <taxon>Pentapetalae</taxon>
        <taxon>asterids</taxon>
        <taxon>campanulids</taxon>
        <taxon>Asterales</taxon>
        <taxon>Asteraceae</taxon>
        <taxon>Asteroideae</taxon>
        <taxon>Anthemideae</taxon>
        <taxon>Artemisiinae</taxon>
        <taxon>Artemisia</taxon>
    </lineage>
</organism>
<evidence type="ECO:0000313" key="3">
    <source>
        <dbReference type="Proteomes" id="UP000245207"/>
    </source>
</evidence>
<gene>
    <name evidence="2" type="ORF">CTI12_AA207180</name>
</gene>
<dbReference type="PANTHER" id="PTHR31286:SF180">
    <property type="entry name" value="OS10G0362600 PROTEIN"/>
    <property type="match status" value="1"/>
</dbReference>
<sequence length="405" mass="46529">MTATICHKGMGNMGYARVLVEVSAEKSLKENIEIQYRDKENNVKGTKCVKVMYDWKPPVCEHCKVFGHDMLHCTIRPKTTDEIDKENNDKTKEVLGNQYGKNSEVRNEEGVQGRRVNNSYKSYTYRNAAPNKNVSMNQAQIKDGVRDTNMGYKKQEYRKKQKENGSDQNERGQSSNNVNKRQWKVNEKDMEALKRSANKYSVLNDVQDDDSQDLNVLKEREIIDQFLNKKLQPTPLELSKWTDDMKQYFKDKEEESKSSEMQKGKDVVIEEDVFEGTSGMAKVMNDVEFSRGVWDKIKSKAGIHGNSNTLGEIVLNLANENNGNNIVSVVKRLCFAACVYGIWIERNNRIFRDEEKEADEVVKFILDTVKLKLMCLKVKDSGAVKVIERTWDISCKKVAANECIK</sequence>
<feature type="compositionally biased region" description="Basic and acidic residues" evidence="1">
    <location>
        <begin position="103"/>
        <end position="112"/>
    </location>
</feature>
<dbReference type="Proteomes" id="UP000245207">
    <property type="component" value="Unassembled WGS sequence"/>
</dbReference>
<dbReference type="InterPro" id="IPR040256">
    <property type="entry name" value="At4g02000-like"/>
</dbReference>
<feature type="compositionally biased region" description="Polar residues" evidence="1">
    <location>
        <begin position="115"/>
        <end position="140"/>
    </location>
</feature>
<feature type="region of interest" description="Disordered" evidence="1">
    <location>
        <begin position="100"/>
        <end position="185"/>
    </location>
</feature>
<evidence type="ECO:0000313" key="2">
    <source>
        <dbReference type="EMBL" id="PWA64400.1"/>
    </source>
</evidence>
<proteinExistence type="predicted"/>
<comment type="caution">
    <text evidence="2">The sequence shown here is derived from an EMBL/GenBank/DDBJ whole genome shotgun (WGS) entry which is preliminary data.</text>
</comment>
<evidence type="ECO:0000256" key="1">
    <source>
        <dbReference type="SAM" id="MobiDB-lite"/>
    </source>
</evidence>